<dbReference type="KEGG" id="amr:AM1_3380"/>
<evidence type="ECO:0000313" key="1">
    <source>
        <dbReference type="EMBL" id="ABW28375.1"/>
    </source>
</evidence>
<gene>
    <name evidence="1" type="ordered locus">AM1_3380</name>
</gene>
<organism evidence="1 2">
    <name type="scientific">Acaryochloris marina (strain MBIC 11017)</name>
    <dbReference type="NCBI Taxonomy" id="329726"/>
    <lineage>
        <taxon>Bacteria</taxon>
        <taxon>Bacillati</taxon>
        <taxon>Cyanobacteriota</taxon>
        <taxon>Cyanophyceae</taxon>
        <taxon>Acaryochloridales</taxon>
        <taxon>Acaryochloridaceae</taxon>
        <taxon>Acaryochloris</taxon>
    </lineage>
</organism>
<protein>
    <submittedName>
        <fullName evidence="1">Uncharacterized protein</fullName>
    </submittedName>
</protein>
<reference evidence="1 2" key="1">
    <citation type="journal article" date="2008" name="Proc. Natl. Acad. Sci. U.S.A.">
        <title>Niche adaptation and genome expansion in the chlorophyll d-producing cyanobacterium Acaryochloris marina.</title>
        <authorList>
            <person name="Swingley W.D."/>
            <person name="Chen M."/>
            <person name="Cheung P.C."/>
            <person name="Conrad A.L."/>
            <person name="Dejesa L.C."/>
            <person name="Hao J."/>
            <person name="Honchak B.M."/>
            <person name="Karbach L.E."/>
            <person name="Kurdoglu A."/>
            <person name="Lahiri S."/>
            <person name="Mastrian S.D."/>
            <person name="Miyashita H."/>
            <person name="Page L."/>
            <person name="Ramakrishna P."/>
            <person name="Satoh S."/>
            <person name="Sattley W.M."/>
            <person name="Shimada Y."/>
            <person name="Taylor H.L."/>
            <person name="Tomo T."/>
            <person name="Tsuchiya T."/>
            <person name="Wang Z.T."/>
            <person name="Raymond J."/>
            <person name="Mimuro M."/>
            <person name="Blankenship R.E."/>
            <person name="Touchman J.W."/>
        </authorList>
    </citation>
    <scope>NUCLEOTIDE SEQUENCE [LARGE SCALE GENOMIC DNA]</scope>
    <source>
        <strain evidence="2">MBIC 11017</strain>
    </source>
</reference>
<dbReference type="EMBL" id="CP000828">
    <property type="protein sequence ID" value="ABW28375.1"/>
    <property type="molecule type" value="Genomic_DNA"/>
</dbReference>
<evidence type="ECO:0000313" key="2">
    <source>
        <dbReference type="Proteomes" id="UP000000268"/>
    </source>
</evidence>
<dbReference type="HOGENOM" id="CLU_2949521_0_0_3"/>
<sequence length="59" mass="6471">MSALCATKLDVILYSKNDWLVKPRASKTKIYGQGDMCAIAIPVHREPPLLAMTVVSIVI</sequence>
<dbReference type="Proteomes" id="UP000000268">
    <property type="component" value="Chromosome"/>
</dbReference>
<proteinExistence type="predicted"/>
<accession>B0C028</accession>
<keyword evidence="2" id="KW-1185">Reference proteome</keyword>
<name>B0C028_ACAM1</name>
<dbReference type="RefSeq" id="WP_012163775.1">
    <property type="nucleotide sequence ID" value="NC_009925.1"/>
</dbReference>
<dbReference type="AlphaFoldDB" id="B0C028"/>